<dbReference type="Proteomes" id="UP000499080">
    <property type="component" value="Unassembled WGS sequence"/>
</dbReference>
<name>A0A4Y2ST66_ARAVE</name>
<reference evidence="1 2" key="1">
    <citation type="journal article" date="2019" name="Sci. Rep.">
        <title>Orb-weaving spider Araneus ventricosus genome elucidates the spidroin gene catalogue.</title>
        <authorList>
            <person name="Kono N."/>
            <person name="Nakamura H."/>
            <person name="Ohtoshi R."/>
            <person name="Moran D.A.P."/>
            <person name="Shinohara A."/>
            <person name="Yoshida Y."/>
            <person name="Fujiwara M."/>
            <person name="Mori M."/>
            <person name="Tomita M."/>
            <person name="Arakawa K."/>
        </authorList>
    </citation>
    <scope>NUCLEOTIDE SEQUENCE [LARGE SCALE GENOMIC DNA]</scope>
</reference>
<evidence type="ECO:0000313" key="2">
    <source>
        <dbReference type="Proteomes" id="UP000499080"/>
    </source>
</evidence>
<organism evidence="1 2">
    <name type="scientific">Araneus ventricosus</name>
    <name type="common">Orbweaver spider</name>
    <name type="synonym">Epeira ventricosa</name>
    <dbReference type="NCBI Taxonomy" id="182803"/>
    <lineage>
        <taxon>Eukaryota</taxon>
        <taxon>Metazoa</taxon>
        <taxon>Ecdysozoa</taxon>
        <taxon>Arthropoda</taxon>
        <taxon>Chelicerata</taxon>
        <taxon>Arachnida</taxon>
        <taxon>Araneae</taxon>
        <taxon>Araneomorphae</taxon>
        <taxon>Entelegynae</taxon>
        <taxon>Araneoidea</taxon>
        <taxon>Araneidae</taxon>
        <taxon>Araneus</taxon>
    </lineage>
</organism>
<comment type="caution">
    <text evidence="1">The sequence shown here is derived from an EMBL/GenBank/DDBJ whole genome shotgun (WGS) entry which is preliminary data.</text>
</comment>
<gene>
    <name evidence="1" type="ORF">AVEN_36226_1</name>
</gene>
<keyword evidence="2" id="KW-1185">Reference proteome</keyword>
<sequence length="97" mass="11076">MSPPTAQHGSTVKWNLHLQSQNLTSYLRSNCLWQRSVERRVFRSSRRDLNIDGSPLQPSIKRLQGSTVLQGLCWPGITTPLRKNTNPLFNEMTSLRA</sequence>
<dbReference type="EMBL" id="BGPR01023502">
    <property type="protein sequence ID" value="GBN90720.1"/>
    <property type="molecule type" value="Genomic_DNA"/>
</dbReference>
<evidence type="ECO:0000313" key="1">
    <source>
        <dbReference type="EMBL" id="GBN90720.1"/>
    </source>
</evidence>
<protein>
    <submittedName>
        <fullName evidence="1">Uncharacterized protein</fullName>
    </submittedName>
</protein>
<accession>A0A4Y2ST66</accession>
<dbReference type="AlphaFoldDB" id="A0A4Y2ST66"/>
<proteinExistence type="predicted"/>